<reference evidence="6" key="1">
    <citation type="submission" date="2020-12" db="EMBL/GenBank/DDBJ databases">
        <title>Antrihabitans popcorni sp. nov. and Antrihabitans auranticaus sp. nov., isolated from a larva cave.</title>
        <authorList>
            <person name="Lee S.D."/>
            <person name="Kim I.S."/>
        </authorList>
    </citation>
    <scope>NUCLEOTIDE SEQUENCE</scope>
    <source>
        <strain evidence="6">YC3-6</strain>
    </source>
</reference>
<dbReference type="Pfam" id="PF01425">
    <property type="entry name" value="Amidase"/>
    <property type="match status" value="1"/>
</dbReference>
<dbReference type="EMBL" id="JAEMNV010000006">
    <property type="protein sequence ID" value="MBJ8341009.1"/>
    <property type="molecule type" value="Genomic_DNA"/>
</dbReference>
<dbReference type="InterPro" id="IPR020556">
    <property type="entry name" value="Amidase_CS"/>
</dbReference>
<keyword evidence="7" id="KW-1185">Reference proteome</keyword>
<dbReference type="GO" id="GO:0004040">
    <property type="term" value="F:amidase activity"/>
    <property type="evidence" value="ECO:0007669"/>
    <property type="project" value="UniProtKB-EC"/>
</dbReference>
<dbReference type="PANTHER" id="PTHR11895">
    <property type="entry name" value="TRANSAMIDASE"/>
    <property type="match status" value="1"/>
</dbReference>
<sequence length="473" mass="50041">MCPVGAQPSDLADWTAVELVSAYRRRDVSPVEATQAVLTRIETFDSAVNAYCVLDSSFALAEAQKSENRWQAGQPAGPVDGVPASVKDLLLTRGWPTRRGSKSIDPDQDWAVDSPCVARLRESGAVLVGKTTTPELGWKGVTDNPLTGVTRNPWDPTRTSGGSSGGAAAAVAAGMGPLAMGTDGGGSVRIPGSFCGVVGFKATYGTVPIYPPSPFGTLAHVGPLTTTVDDAALVLDVVTGPDSRDWSALASPSASFRSGLDTSLAGLRVAYSPDLGFAVVDPEVAAAVERAVGILADLGAHVEKVDPGFDDPVWAFECLWFAGAAKATEHLTEQQRSELDPALARACELGREFSAQDYLEANARRMNLGVAMGAFHEQYDLLVTPTMPIVAFEAGVEVPEGWTGRGWTSWTPFTYPFNLTQQPAITVPCGFSASGLPIGLQIVGPRHADVRVLNAAKTYEDATEWWKRRPVLL</sequence>
<feature type="domain" description="Amidase" evidence="5">
    <location>
        <begin position="32"/>
        <end position="453"/>
    </location>
</feature>
<comment type="caution">
    <text evidence="6">The sequence shown here is derived from an EMBL/GenBank/DDBJ whole genome shotgun (WGS) entry which is preliminary data.</text>
</comment>
<comment type="similarity">
    <text evidence="2">Belongs to the amidase family.</text>
</comment>
<name>A0A934U4Z4_9NOCA</name>
<gene>
    <name evidence="6" type="ORF">JGU71_19155</name>
</gene>
<comment type="catalytic activity">
    <reaction evidence="1">
        <text>a monocarboxylic acid amide + H2O = a monocarboxylate + NH4(+)</text>
        <dbReference type="Rhea" id="RHEA:12020"/>
        <dbReference type="ChEBI" id="CHEBI:15377"/>
        <dbReference type="ChEBI" id="CHEBI:28938"/>
        <dbReference type="ChEBI" id="CHEBI:35757"/>
        <dbReference type="ChEBI" id="CHEBI:83628"/>
        <dbReference type="EC" id="3.5.1.4"/>
    </reaction>
</comment>
<dbReference type="PROSITE" id="PS00571">
    <property type="entry name" value="AMIDASES"/>
    <property type="match status" value="1"/>
</dbReference>
<organism evidence="6 7">
    <name type="scientific">Antrihabitans stalagmiti</name>
    <dbReference type="NCBI Taxonomy" id="2799499"/>
    <lineage>
        <taxon>Bacteria</taxon>
        <taxon>Bacillati</taxon>
        <taxon>Actinomycetota</taxon>
        <taxon>Actinomycetes</taxon>
        <taxon>Mycobacteriales</taxon>
        <taxon>Nocardiaceae</taxon>
        <taxon>Antrihabitans</taxon>
    </lineage>
</organism>
<proteinExistence type="inferred from homology"/>
<dbReference type="InterPro" id="IPR000120">
    <property type="entry name" value="Amidase"/>
</dbReference>
<dbReference type="EC" id="3.5.1.4" evidence="3"/>
<feature type="region of interest" description="Disordered" evidence="4">
    <location>
        <begin position="138"/>
        <end position="166"/>
    </location>
</feature>
<evidence type="ECO:0000256" key="2">
    <source>
        <dbReference type="ARBA" id="ARBA00009199"/>
    </source>
</evidence>
<evidence type="ECO:0000256" key="4">
    <source>
        <dbReference type="SAM" id="MobiDB-lite"/>
    </source>
</evidence>
<evidence type="ECO:0000313" key="7">
    <source>
        <dbReference type="Proteomes" id="UP000655868"/>
    </source>
</evidence>
<protein>
    <recommendedName>
        <fullName evidence="3">amidase</fullName>
        <ecNumber evidence="3">3.5.1.4</ecNumber>
    </recommendedName>
</protein>
<keyword evidence="6" id="KW-0378">Hydrolase</keyword>
<dbReference type="NCBIfam" id="NF004815">
    <property type="entry name" value="PRK06169.1"/>
    <property type="match status" value="1"/>
</dbReference>
<dbReference type="Proteomes" id="UP000655868">
    <property type="component" value="Unassembled WGS sequence"/>
</dbReference>
<dbReference type="AlphaFoldDB" id="A0A934U4Z4"/>
<dbReference type="InterPro" id="IPR036928">
    <property type="entry name" value="AS_sf"/>
</dbReference>
<evidence type="ECO:0000256" key="1">
    <source>
        <dbReference type="ARBA" id="ARBA00001311"/>
    </source>
</evidence>
<evidence type="ECO:0000256" key="3">
    <source>
        <dbReference type="ARBA" id="ARBA00012922"/>
    </source>
</evidence>
<accession>A0A934U4Z4</accession>
<evidence type="ECO:0000313" key="6">
    <source>
        <dbReference type="EMBL" id="MBJ8341009.1"/>
    </source>
</evidence>
<evidence type="ECO:0000259" key="5">
    <source>
        <dbReference type="Pfam" id="PF01425"/>
    </source>
</evidence>
<dbReference type="SUPFAM" id="SSF75304">
    <property type="entry name" value="Amidase signature (AS) enzymes"/>
    <property type="match status" value="1"/>
</dbReference>
<dbReference type="PANTHER" id="PTHR11895:SF7">
    <property type="entry name" value="GLUTAMYL-TRNA(GLN) AMIDOTRANSFERASE SUBUNIT A, MITOCHONDRIAL"/>
    <property type="match status" value="1"/>
</dbReference>
<dbReference type="InterPro" id="IPR023631">
    <property type="entry name" value="Amidase_dom"/>
</dbReference>
<dbReference type="Gene3D" id="3.90.1300.10">
    <property type="entry name" value="Amidase signature (AS) domain"/>
    <property type="match status" value="1"/>
</dbReference>